<evidence type="ECO:0000256" key="2">
    <source>
        <dbReference type="ARBA" id="ARBA00022801"/>
    </source>
</evidence>
<dbReference type="PANTHER" id="PTHR48081:SF8">
    <property type="entry name" value="ALPHA_BETA HYDROLASE FOLD-3 DOMAIN-CONTAINING PROTEIN-RELATED"/>
    <property type="match status" value="1"/>
</dbReference>
<dbReference type="Pfam" id="PF07859">
    <property type="entry name" value="Abhydrolase_3"/>
    <property type="match status" value="1"/>
</dbReference>
<dbReference type="GO" id="GO:0016787">
    <property type="term" value="F:hydrolase activity"/>
    <property type="evidence" value="ECO:0007669"/>
    <property type="project" value="UniProtKB-KW"/>
</dbReference>
<evidence type="ECO:0000259" key="4">
    <source>
        <dbReference type="Pfam" id="PF07859"/>
    </source>
</evidence>
<accession>A0ABR2XGD3</accession>
<dbReference type="Proteomes" id="UP001465668">
    <property type="component" value="Unassembled WGS sequence"/>
</dbReference>
<reference evidence="5 6" key="1">
    <citation type="submission" date="2024-02" db="EMBL/GenBank/DDBJ databases">
        <title>First draft genome assembly of two strains of Seiridium cardinale.</title>
        <authorList>
            <person name="Emiliani G."/>
            <person name="Scali E."/>
        </authorList>
    </citation>
    <scope>NUCLEOTIDE SEQUENCE [LARGE SCALE GENOMIC DNA]</scope>
    <source>
        <strain evidence="5 6">BM-138-000479</strain>
    </source>
</reference>
<dbReference type="PROSITE" id="PS01174">
    <property type="entry name" value="LIPASE_GDXG_SER"/>
    <property type="match status" value="1"/>
</dbReference>
<keyword evidence="6" id="KW-1185">Reference proteome</keyword>
<keyword evidence="2 5" id="KW-0378">Hydrolase</keyword>
<evidence type="ECO:0000313" key="5">
    <source>
        <dbReference type="EMBL" id="KAK9772864.1"/>
    </source>
</evidence>
<feature type="active site" evidence="3">
    <location>
        <position position="218"/>
    </location>
</feature>
<gene>
    <name evidence="5" type="ORF">SCAR479_10549</name>
</gene>
<dbReference type="Gene3D" id="3.40.50.1820">
    <property type="entry name" value="alpha/beta hydrolase"/>
    <property type="match status" value="1"/>
</dbReference>
<sequence>MPSSESNHRDAPRFPLRSYQPLRFLYWLGYKTWILARVPFWLVRLATFPRPHASKKWTLFKTLVAWIGREESELFARLGITEELSLEPGEDEFKVIAPGALTLYTGPLHHPDVQPAPIGITWFPPAKPIPGAADLVVLHLHGGAFVWGSGRAKQMRFLADTLLTEAGVTSIYAPQYRLSGYGGQNPFPAALQDSLTSYLYLLNTLNLPPENIIISGDSAGGTLAISLIRYIEEFGPQLGISRPLGAVFVSPWVNPGSALGPTALATFKSNPHWATDYMPFEMCAWAARVYTALVPVEHPYITALGHPFSGKVPMLLTIGEAEVLEVECTAWVKEMQAMAGNRVEVYYEDAAPHDTLLLGGDTGWAESAKDVARSIGAWATKAMEVQ</sequence>
<comment type="similarity">
    <text evidence="1">Belongs to the 'GDXG' lipolytic enzyme family.</text>
</comment>
<protein>
    <submittedName>
        <fullName evidence="5">Alpha/beta hydrolase fold-3 domain-containing protein</fullName>
    </submittedName>
</protein>
<proteinExistence type="inferred from homology"/>
<name>A0ABR2XGD3_9PEZI</name>
<evidence type="ECO:0000313" key="6">
    <source>
        <dbReference type="Proteomes" id="UP001465668"/>
    </source>
</evidence>
<dbReference type="SUPFAM" id="SSF53474">
    <property type="entry name" value="alpha/beta-Hydrolases"/>
    <property type="match status" value="1"/>
</dbReference>
<feature type="domain" description="Alpha/beta hydrolase fold-3" evidence="4">
    <location>
        <begin position="137"/>
        <end position="355"/>
    </location>
</feature>
<dbReference type="InterPro" id="IPR013094">
    <property type="entry name" value="AB_hydrolase_3"/>
</dbReference>
<dbReference type="PANTHER" id="PTHR48081">
    <property type="entry name" value="AB HYDROLASE SUPERFAMILY PROTEIN C4A8.06C"/>
    <property type="match status" value="1"/>
</dbReference>
<organism evidence="5 6">
    <name type="scientific">Seiridium cardinale</name>
    <dbReference type="NCBI Taxonomy" id="138064"/>
    <lineage>
        <taxon>Eukaryota</taxon>
        <taxon>Fungi</taxon>
        <taxon>Dikarya</taxon>
        <taxon>Ascomycota</taxon>
        <taxon>Pezizomycotina</taxon>
        <taxon>Sordariomycetes</taxon>
        <taxon>Xylariomycetidae</taxon>
        <taxon>Amphisphaeriales</taxon>
        <taxon>Sporocadaceae</taxon>
        <taxon>Seiridium</taxon>
    </lineage>
</organism>
<dbReference type="InterPro" id="IPR029058">
    <property type="entry name" value="AB_hydrolase_fold"/>
</dbReference>
<dbReference type="EMBL" id="JARVKM010000057">
    <property type="protein sequence ID" value="KAK9772864.1"/>
    <property type="molecule type" value="Genomic_DNA"/>
</dbReference>
<evidence type="ECO:0000256" key="1">
    <source>
        <dbReference type="ARBA" id="ARBA00010515"/>
    </source>
</evidence>
<dbReference type="InterPro" id="IPR050300">
    <property type="entry name" value="GDXG_lipolytic_enzyme"/>
</dbReference>
<comment type="caution">
    <text evidence="5">The sequence shown here is derived from an EMBL/GenBank/DDBJ whole genome shotgun (WGS) entry which is preliminary data.</text>
</comment>
<dbReference type="InterPro" id="IPR033140">
    <property type="entry name" value="Lipase_GDXG_put_SER_AS"/>
</dbReference>
<evidence type="ECO:0000256" key="3">
    <source>
        <dbReference type="PROSITE-ProRule" id="PRU10038"/>
    </source>
</evidence>